<feature type="compositionally biased region" description="Low complexity" evidence="1">
    <location>
        <begin position="860"/>
        <end position="873"/>
    </location>
</feature>
<dbReference type="eggNOG" id="ENOG502S64E">
    <property type="taxonomic scope" value="Eukaryota"/>
</dbReference>
<reference evidence="2 3" key="1">
    <citation type="journal article" date="2007" name="Nat. Genet.">
        <title>Comparative genomic analysis of three Leishmania species that cause diverse human disease.</title>
        <authorList>
            <person name="Peacock C.S."/>
            <person name="Seeger K."/>
            <person name="Harris D."/>
            <person name="Murphy L."/>
            <person name="Ruiz J.C."/>
            <person name="Quail M.A."/>
            <person name="Peters N."/>
            <person name="Adlem E."/>
            <person name="Tivey A."/>
            <person name="Aslett M."/>
            <person name="Kerhornou A."/>
            <person name="Ivens A."/>
            <person name="Fraser A."/>
            <person name="Rajandream M.A."/>
            <person name="Carver T."/>
            <person name="Norbertczak H."/>
            <person name="Chillingworth T."/>
            <person name="Hance Z."/>
            <person name="Jagels K."/>
            <person name="Moule S."/>
            <person name="Ormond D."/>
            <person name="Rutter S."/>
            <person name="Squares R."/>
            <person name="Whitehead S."/>
            <person name="Rabbinowitsch E."/>
            <person name="Arrowsmith C."/>
            <person name="White B."/>
            <person name="Thurston S."/>
            <person name="Bringaud F."/>
            <person name="Baldauf S.L."/>
            <person name="Faulconbridge A."/>
            <person name="Jeffares D."/>
            <person name="Depledge D.P."/>
            <person name="Oyola S.O."/>
            <person name="Hilley J.D."/>
            <person name="Brito L.O."/>
            <person name="Tosi L.R."/>
            <person name="Barrell B."/>
            <person name="Cruz A.K."/>
            <person name="Mottram J.C."/>
            <person name="Smith D.F."/>
            <person name="Berriman M."/>
        </authorList>
    </citation>
    <scope>NUCLEOTIDE SEQUENCE [LARGE SCALE GENOMIC DNA]</scope>
    <source>
        <strain evidence="2 3">JPCM5</strain>
    </source>
</reference>
<feature type="region of interest" description="Disordered" evidence="1">
    <location>
        <begin position="543"/>
        <end position="592"/>
    </location>
</feature>
<feature type="region of interest" description="Disordered" evidence="1">
    <location>
        <begin position="1249"/>
        <end position="1278"/>
    </location>
</feature>
<dbReference type="SUPFAM" id="SSF48452">
    <property type="entry name" value="TPR-like"/>
    <property type="match status" value="1"/>
</dbReference>
<feature type="compositionally biased region" description="Polar residues" evidence="1">
    <location>
        <begin position="999"/>
        <end position="1016"/>
    </location>
</feature>
<feature type="region of interest" description="Disordered" evidence="1">
    <location>
        <begin position="1576"/>
        <end position="1595"/>
    </location>
</feature>
<feature type="compositionally biased region" description="Basic and acidic residues" evidence="1">
    <location>
        <begin position="1832"/>
        <end position="1843"/>
    </location>
</feature>
<dbReference type="GeneID" id="5071996"/>
<name>A4I863_LEIIN</name>
<protein>
    <submittedName>
        <fullName evidence="2">Uncharacterized protein</fullName>
    </submittedName>
</protein>
<feature type="region of interest" description="Disordered" evidence="1">
    <location>
        <begin position="1169"/>
        <end position="1218"/>
    </location>
</feature>
<evidence type="ECO:0000313" key="3">
    <source>
        <dbReference type="Proteomes" id="UP000008153"/>
    </source>
</evidence>
<feature type="region of interest" description="Disordered" evidence="1">
    <location>
        <begin position="1084"/>
        <end position="1128"/>
    </location>
</feature>
<feature type="region of interest" description="Disordered" evidence="1">
    <location>
        <begin position="1454"/>
        <end position="1495"/>
    </location>
</feature>
<feature type="region of interest" description="Disordered" evidence="1">
    <location>
        <begin position="2504"/>
        <end position="2524"/>
    </location>
</feature>
<feature type="region of interest" description="Disordered" evidence="1">
    <location>
        <begin position="78"/>
        <end position="103"/>
    </location>
</feature>
<dbReference type="InParanoid" id="A4I863"/>
<feature type="compositionally biased region" description="Polar residues" evidence="1">
    <location>
        <begin position="1779"/>
        <end position="1798"/>
    </location>
</feature>
<feature type="region of interest" description="Disordered" evidence="1">
    <location>
        <begin position="1742"/>
        <end position="1802"/>
    </location>
</feature>
<feature type="region of interest" description="Disordered" evidence="1">
    <location>
        <begin position="2369"/>
        <end position="2397"/>
    </location>
</feature>
<dbReference type="VEuPathDB" id="TriTrypDB:LINF_320030800"/>
<feature type="compositionally biased region" description="Basic residues" evidence="1">
    <location>
        <begin position="879"/>
        <end position="890"/>
    </location>
</feature>
<feature type="region of interest" description="Disordered" evidence="1">
    <location>
        <begin position="1412"/>
        <end position="1437"/>
    </location>
</feature>
<feature type="compositionally biased region" description="Low complexity" evidence="1">
    <location>
        <begin position="1943"/>
        <end position="1968"/>
    </location>
</feature>
<feature type="region of interest" description="Disordered" evidence="1">
    <location>
        <begin position="2254"/>
        <end position="2275"/>
    </location>
</feature>
<dbReference type="KEGG" id="lif:LINJ_32_2560"/>
<dbReference type="Gene3D" id="1.25.40.10">
    <property type="entry name" value="Tetratricopeptide repeat domain"/>
    <property type="match status" value="1"/>
</dbReference>
<evidence type="ECO:0000313" key="2">
    <source>
        <dbReference type="EMBL" id="CAM71004.1"/>
    </source>
</evidence>
<feature type="compositionally biased region" description="Polar residues" evidence="1">
    <location>
        <begin position="1578"/>
        <end position="1591"/>
    </location>
</feature>
<feature type="compositionally biased region" description="Polar residues" evidence="1">
    <location>
        <begin position="2011"/>
        <end position="2026"/>
    </location>
</feature>
<feature type="region of interest" description="Disordered" evidence="1">
    <location>
        <begin position="2220"/>
        <end position="2239"/>
    </location>
</feature>
<sequence length="2567" mass="271017">MQYSSSDALDGTPNAPPKDAADGCYAFSPSCGTASSYVSMMDRMDEFECPVPTKGSNTPLRPTAQPVNRTLDTHATTGASCAGAARPPLPAQGAQRPPSSLSADQSSLAMQNFRTYGHIDDVVAGPASAPASNRDVALPFNKHDRAYTCWLQGSPISSIHAGDTPVHQHGVVAGEERRHPHSENVDVFRPTVDSGGTKTFAAAAAVITLSTPSLSSASLPARTEGTRRPPSSSISPATTFAQTRHSDVAELRSHLSALLQQQALGAACSAAAQCDGTVSEGDSFGDRGSAPPSSSSLRCSDSGARVQGAAFCPGQLPTRSAHAQARTSQSLERPSSGAASSQRGRRMPSFSTPPLAPDATSTLGRASESFLRSMPAHQQLPHPPITRASEGIAHVASTGHISRVSQDVRHARAQQAFDAQASELEQQLDAQLGLVFTLMRQVMVLDAHLAARSAADTGTTLTSSGADSEEHRELLVGQLEEAEDATVSTALHFVELANRHALEWMNQGQYSAALQLLQRAGRLLRKGAGRVFRYLPDPVELEAPSINGAAGGRNEPRDGRDTTPLLRPTAASSQARSHDRKSPTMFTSSDSGANINHISNDNVFSISAPFFSPSQEPRRLKAVAAVEHNLGVYHFKLGEYTLASALFARSAALEEELQAPGIGITYFNMAQTQHGLRQLTEALRYAEMAEEAVERQVFQAKDKATQMRRRLTQGRAFQARDFPDGARAASRGGEDNRDGIAAAANASAEGHRYSDAAATTEGEEEKALMCMWLQWRESVCFLSYVKQTHARWLDEMGLYKEAYQQYQQAHRWLLAIPRLATEEQQRAQLLKQYMATMKTRWRREEVEVELYRHPLRISSASSSGAVPAGSYPSHNTRSPSKHRARTHQRPQRSPAVLSAAVPIPKDFTSPLQSTVVTSVLPRNVEVVGRCPRGPSRAFYRESFPTPHEAPFLWPSASAFALRNSMSSQPRRRPSSANAVLHSLYAPRRPPASLLRHRPSATNHATASAEQNHTFLSHPSPETREQQQQQQQHGGKRASWDPSMRVPIPPPGRRTEYRTSTGRAGPAASGPLMRCTSASLLRSNAGEPEMDTTAHLPPRASFTPYDAHTRSAPQHHPSPPREPPQASSTLTESFVAHGLLFETEPETPKSLPHHRHSEPVFPDALTVESMQKAAADPPGQRSGATATPQKGSAGAGVSDLAASAPSAARQLPELTPSPRIPGDLTWCVTVLQAFLRPRCRHRTLLDTEGERDRGKYTHGGRDTIESPQRSCPAEAPTLKSELPSHAVEVEKATMLDGDGTSRDAQPLSLPPKSAAALVVRRAELQASQPYSVDVPGALVAGTVGSVLGSKPATQPSLSASSPSWAAVGRAPCVESGDLHAEAAVAGKEDIVADARHYGEDVCVDLAAAEHEWPNGPARDGVSAGQHASRGSLGGEDGGHVAVDALIKRRKSVIPYESDDGEASSGSAARAPSGSRSPDRFHSEGFHGAGDSADAAAPTATREYVVTYDSGAVMAVASASFAIRHEKNEGEIYCLHEPGVVDGEMMLKVEPPDSGRRGRMPVSADALLGREGDRCCGDASVSTSKTNAHNTSGKGEGDAMTMLAEEREDAPGNALVLGTRASVPEEAKADSLSALPQLNAGDGKDSVVASLEMRAHKEDQHLVCEAQGRGTAAQRTASRFRAPADKVLRAEQAELACAEAAVAGSLSARHSTTLNKVASSVATVAEAFASAANDYGDMPKLSSLSPTSWAARRGTRAPFQSPRDAEARERGLKAVPAPAALSNSSHSPVSQAPQGTSQRADQVDGSCNAELGAAGEAEASNFFCAAAHATLSDRSGEDDVSDRTAARKAALSDSPTPPSAFSACAENVCPSSVEDTAPPGGSSMRASISATSVRFAAYAHEAPQKVGSSASACTGDPEVEGDNGPASEALHQETEGEWGSAWDKGSSAAPEASAASGGRAASSGREAAGCGEAVPWTEKVNDATDALAVTVAFPGGEAEAQLTTPADNDGHAHQSSHAATLFSPTSRSGESRRGDSPTTTSAERPPRNEGADLQWSEDFANARATAEERSAEVSAAIKEGPSPEEAVVAPQPLATLPPRRGRIFVFAPHQLAASASMELTNVNFSFRSGDAFERIRSPTRTQKQPAATLDTDTVEDGAAKPVLLRVAGGGRTSGSSDGSLCSKEGYCCAAAMMAYATAEDETVDRRTASIGSTTTQITQLRGSSSRSIHDGNDLRLGDGESPVKPEAVELAKSIAPGSTMAPSSAIMHDRSPLPSASVNVAAPSEAPVTANEDVAQAEDKDVKRLQRARQDLLSTHETDIIENMDTPPPCTTSAPNTPELLDPSKPPCSSAVFAPIAASVAVAPVEAPRGSGRAAEWETKPSTAVPLPLSPRPESPAALPEAGERAAGLLPPRNCPLDREGDLLGCVHGGDADEATPPGKGDALATTEGETALEVGTNHPVNALKDGMAGAHEKARLKSGGAHGTAVASHEVSAGHLLPPHLPAPFHKPRPQQQRLGTNESTWSDMETDEAQRRYIRDQIVQEEAAGVIQQAWRDCVAARMRRQLHLLW</sequence>
<dbReference type="EMBL" id="FR796464">
    <property type="protein sequence ID" value="CAM71004.1"/>
    <property type="molecule type" value="Genomic_DNA"/>
</dbReference>
<feature type="region of interest" description="Disordered" evidence="1">
    <location>
        <begin position="1904"/>
        <end position="1968"/>
    </location>
</feature>
<organism evidence="2 3">
    <name type="scientific">Leishmania infantum</name>
    <dbReference type="NCBI Taxonomy" id="5671"/>
    <lineage>
        <taxon>Eukaryota</taxon>
        <taxon>Discoba</taxon>
        <taxon>Euglenozoa</taxon>
        <taxon>Kinetoplastea</taxon>
        <taxon>Metakinetoplastina</taxon>
        <taxon>Trypanosomatida</taxon>
        <taxon>Trypanosomatidae</taxon>
        <taxon>Leishmaniinae</taxon>
        <taxon>Leishmania</taxon>
    </lineage>
</organism>
<feature type="compositionally biased region" description="Low complexity" evidence="1">
    <location>
        <begin position="333"/>
        <end position="342"/>
    </location>
</feature>
<feature type="compositionally biased region" description="Polar residues" evidence="1">
    <location>
        <begin position="229"/>
        <end position="241"/>
    </location>
</feature>
<feature type="compositionally biased region" description="Basic and acidic residues" evidence="1">
    <location>
        <begin position="1249"/>
        <end position="1263"/>
    </location>
</feature>
<gene>
    <name evidence="2" type="ORF">LINJ_32_2560</name>
</gene>
<feature type="region of interest" description="Disordered" evidence="1">
    <location>
        <begin position="314"/>
        <end position="362"/>
    </location>
</feature>
<keyword evidence="3" id="KW-1185">Reference proteome</keyword>
<dbReference type="STRING" id="5671.A4I863"/>
<feature type="region of interest" description="Disordered" evidence="1">
    <location>
        <begin position="1831"/>
        <end position="1859"/>
    </location>
</feature>
<feature type="region of interest" description="Disordered" evidence="1">
    <location>
        <begin position="988"/>
        <end position="1072"/>
    </location>
</feature>
<dbReference type="InterPro" id="IPR011990">
    <property type="entry name" value="TPR-like_helical_dom_sf"/>
</dbReference>
<feature type="compositionally biased region" description="Polar residues" evidence="1">
    <location>
        <begin position="2510"/>
        <end position="2523"/>
    </location>
</feature>
<dbReference type="OMA" id="TYFNMAQ"/>
<feature type="compositionally biased region" description="Low complexity" evidence="1">
    <location>
        <begin position="1461"/>
        <end position="1474"/>
    </location>
</feature>
<dbReference type="RefSeq" id="XP_001467932.1">
    <property type="nucleotide sequence ID" value="XM_001467895.1"/>
</dbReference>
<accession>A4I863</accession>
<proteinExistence type="predicted"/>
<feature type="region of interest" description="Disordered" evidence="1">
    <location>
        <begin position="1998"/>
        <end position="2087"/>
    </location>
</feature>
<reference evidence="2 3" key="2">
    <citation type="journal article" date="2011" name="Genome Res.">
        <title>Chromosome and gene copy number variation allow major structural change between species and strains of Leishmania.</title>
        <authorList>
            <person name="Rogers M.B."/>
            <person name="Hilley J.D."/>
            <person name="Dickens N.J."/>
            <person name="Wilkes J."/>
            <person name="Bates P.A."/>
            <person name="Depledge D.P."/>
            <person name="Harris D."/>
            <person name="Her Y."/>
            <person name="Herzyk P."/>
            <person name="Imamura H."/>
            <person name="Otto T.D."/>
            <person name="Sanders M."/>
            <person name="Seeger K."/>
            <person name="Dujardin J.C."/>
            <person name="Berriman M."/>
            <person name="Smith D.F."/>
            <person name="Hertz-Fowler C."/>
            <person name="Mottram J.C."/>
        </authorList>
    </citation>
    <scope>NUCLEOTIDE SEQUENCE [LARGE SCALE GENOMIC DNA]</scope>
    <source>
        <strain evidence="2 3">JPCM5</strain>
    </source>
</reference>
<feature type="compositionally biased region" description="Basic and acidic residues" evidence="1">
    <location>
        <begin position="1761"/>
        <end position="1770"/>
    </location>
</feature>
<evidence type="ECO:0000256" key="1">
    <source>
        <dbReference type="SAM" id="MobiDB-lite"/>
    </source>
</evidence>
<dbReference type="AlphaFoldDB" id="A4I863"/>
<feature type="region of interest" description="Disordered" evidence="1">
    <location>
        <begin position="276"/>
        <end position="301"/>
    </location>
</feature>
<feature type="region of interest" description="Disordered" evidence="1">
    <location>
        <begin position="214"/>
        <end position="241"/>
    </location>
</feature>
<feature type="compositionally biased region" description="Low complexity" evidence="1">
    <location>
        <begin position="286"/>
        <end position="301"/>
    </location>
</feature>
<feature type="region of interest" description="Disordered" evidence="1">
    <location>
        <begin position="860"/>
        <end position="895"/>
    </location>
</feature>
<feature type="compositionally biased region" description="Basic and acidic residues" evidence="1">
    <location>
        <begin position="2225"/>
        <end position="2239"/>
    </location>
</feature>
<dbReference type="Proteomes" id="UP000008153">
    <property type="component" value="Chromosome 32"/>
</dbReference>